<comment type="caution">
    <text evidence="2">The sequence shown here is derived from an EMBL/GenBank/DDBJ whole genome shotgun (WGS) entry which is preliminary data.</text>
</comment>
<protein>
    <submittedName>
        <fullName evidence="2">Uncharacterized protein</fullName>
    </submittedName>
</protein>
<feature type="compositionally biased region" description="Polar residues" evidence="1">
    <location>
        <begin position="74"/>
        <end position="91"/>
    </location>
</feature>
<proteinExistence type="predicted"/>
<feature type="region of interest" description="Disordered" evidence="1">
    <location>
        <begin position="1"/>
        <end position="91"/>
    </location>
</feature>
<reference evidence="2 3" key="1">
    <citation type="submission" date="2019-05" db="EMBL/GenBank/DDBJ databases">
        <title>Emergence of the Ug99 lineage of the wheat stem rust pathogen through somatic hybridization.</title>
        <authorList>
            <person name="Li F."/>
            <person name="Upadhyaya N.M."/>
            <person name="Sperschneider J."/>
            <person name="Matny O."/>
            <person name="Nguyen-Phuc H."/>
            <person name="Mago R."/>
            <person name="Raley C."/>
            <person name="Miller M.E."/>
            <person name="Silverstein K.A.T."/>
            <person name="Henningsen E."/>
            <person name="Hirsch C.D."/>
            <person name="Visser B."/>
            <person name="Pretorius Z.A."/>
            <person name="Steffenson B.J."/>
            <person name="Schwessinger B."/>
            <person name="Dodds P.N."/>
            <person name="Figueroa M."/>
        </authorList>
    </citation>
    <scope>NUCLEOTIDE SEQUENCE [LARGE SCALE GENOMIC DNA]</scope>
    <source>
        <strain evidence="2">21-0</strain>
    </source>
</reference>
<feature type="compositionally biased region" description="Polar residues" evidence="1">
    <location>
        <begin position="48"/>
        <end position="61"/>
    </location>
</feature>
<evidence type="ECO:0000313" key="3">
    <source>
        <dbReference type="Proteomes" id="UP000324748"/>
    </source>
</evidence>
<evidence type="ECO:0000256" key="1">
    <source>
        <dbReference type="SAM" id="MobiDB-lite"/>
    </source>
</evidence>
<feature type="compositionally biased region" description="Low complexity" evidence="1">
    <location>
        <begin position="1"/>
        <end position="17"/>
    </location>
</feature>
<dbReference type="AlphaFoldDB" id="A0A5B0QCJ6"/>
<name>A0A5B0QCJ6_PUCGR</name>
<keyword evidence="3" id="KW-1185">Reference proteome</keyword>
<organism evidence="2 3">
    <name type="scientific">Puccinia graminis f. sp. tritici</name>
    <dbReference type="NCBI Taxonomy" id="56615"/>
    <lineage>
        <taxon>Eukaryota</taxon>
        <taxon>Fungi</taxon>
        <taxon>Dikarya</taxon>
        <taxon>Basidiomycota</taxon>
        <taxon>Pucciniomycotina</taxon>
        <taxon>Pucciniomycetes</taxon>
        <taxon>Pucciniales</taxon>
        <taxon>Pucciniaceae</taxon>
        <taxon>Puccinia</taxon>
    </lineage>
</organism>
<evidence type="ECO:0000313" key="2">
    <source>
        <dbReference type="EMBL" id="KAA1110871.1"/>
    </source>
</evidence>
<feature type="region of interest" description="Disordered" evidence="1">
    <location>
        <begin position="158"/>
        <end position="205"/>
    </location>
</feature>
<accession>A0A5B0QCJ6</accession>
<dbReference type="EMBL" id="VSWC01000027">
    <property type="protein sequence ID" value="KAA1110871.1"/>
    <property type="molecule type" value="Genomic_DNA"/>
</dbReference>
<gene>
    <name evidence="2" type="ORF">PGT21_033188</name>
</gene>
<sequence>MRPTSQVQSTPPQVTQTWSTATRPRKRNRIALIGSGWHGQGQKRRSLLPQSNSHPSRSTSPVLDHPTAQLRPKPSNSKLLASPASNTTNPTADEALASVGKRNRIFSSKGQFIPAAPQSTTGLSLPSAQQDGRSNHSESKLLVPLVDDRGLGFCPKGRVIRPAPMIDDPRIKDSSPPVWDRLGNRSPPSYSSARTPNWLFLDPSS</sequence>
<feature type="compositionally biased region" description="Polar residues" evidence="1">
    <location>
        <begin position="117"/>
        <end position="132"/>
    </location>
</feature>
<dbReference type="Proteomes" id="UP000324748">
    <property type="component" value="Unassembled WGS sequence"/>
</dbReference>
<feature type="compositionally biased region" description="Polar residues" evidence="1">
    <location>
        <begin position="186"/>
        <end position="195"/>
    </location>
</feature>
<feature type="region of interest" description="Disordered" evidence="1">
    <location>
        <begin position="113"/>
        <end position="139"/>
    </location>
</feature>